<protein>
    <submittedName>
        <fullName evidence="1">Uncharacterized protein</fullName>
    </submittedName>
</protein>
<reference evidence="2 3" key="2">
    <citation type="journal article" date="2013" name="Proc. Natl. Acad. Sci. U.S.A.">
        <title>Twelve previously unknown phage genera are ubiquitous in global oceans.</title>
        <authorList>
            <person name="Holmfeldt K."/>
            <person name="Solonenko N."/>
            <person name="Shah M."/>
            <person name="Corrier K."/>
            <person name="Riemann L."/>
            <person name="Verberkmoes N.C."/>
            <person name="Sullivan M.B."/>
        </authorList>
    </citation>
    <scope>NUCLEOTIDE SEQUENCE [LARGE SCALE GENOMIC DNA]</scope>
    <source>
        <strain evidence="2">PhiST</strain>
    </source>
</reference>
<dbReference type="RefSeq" id="YP_007673398.1">
    <property type="nucleotide sequence ID" value="NC_020842.1"/>
</dbReference>
<reference evidence="3" key="3">
    <citation type="submission" date="2013-03" db="EMBL/GenBank/DDBJ databases">
        <title>The Cellulophaga phages: a novel, diverse, and globally ubiquitous model system.</title>
        <authorList>
            <person name="Holmfeldt K."/>
            <person name="Solonenko N."/>
            <person name="Shah M."/>
            <person name="Corrier K."/>
            <person name="Riemann L."/>
            <person name="VerBerkmoes N.C."/>
            <person name="Sullivan M.B."/>
        </authorList>
    </citation>
    <scope>NUCLEOTIDE SEQUENCE [LARGE SCALE GENOMIC DNA]</scope>
</reference>
<gene>
    <name evidence="1" type="ORF">CGPG_00016</name>
    <name evidence="2" type="ORF">PhiST_gp094</name>
</gene>
<proteinExistence type="predicted"/>
<evidence type="ECO:0000313" key="1">
    <source>
        <dbReference type="EMBL" id="AGH56715.1"/>
    </source>
</evidence>
<evidence type="ECO:0000313" key="2">
    <source>
        <dbReference type="EMBL" id="AGO47233.1"/>
    </source>
</evidence>
<accession>M4SN71</accession>
<evidence type="ECO:0000313" key="3">
    <source>
        <dbReference type="Proteomes" id="UP000014729"/>
    </source>
</evidence>
<dbReference type="GeneID" id="15009914"/>
<keyword evidence="4" id="KW-1185">Reference proteome</keyword>
<dbReference type="Proteomes" id="UP000203074">
    <property type="component" value="Segment"/>
</dbReference>
<dbReference type="EMBL" id="KC821604">
    <property type="protein sequence ID" value="AGO47233.1"/>
    <property type="molecule type" value="Genomic_DNA"/>
</dbReference>
<dbReference type="Proteomes" id="UP000014729">
    <property type="component" value="Segment"/>
</dbReference>
<evidence type="ECO:0000313" key="4">
    <source>
        <dbReference type="Proteomes" id="UP000203074"/>
    </source>
</evidence>
<dbReference type="EMBL" id="HQ634192">
    <property type="protein sequence ID" value="AGH56715.1"/>
    <property type="molecule type" value="Genomic_DNA"/>
</dbReference>
<name>M4SN71_9CAUD</name>
<sequence length="55" mass="6333">MAQKIKLELTEFQFSSLISVIDTCSALMEEDEVTIKEIKTIDAMLKKNGYRRVHS</sequence>
<dbReference type="KEGG" id="vg:15009914"/>
<reference evidence="1 4" key="1">
    <citation type="submission" date="2010-11" db="EMBL/GenBank/DDBJ databases">
        <title>The Genome Sequence of Cellulophaga phage phiST.</title>
        <authorList>
            <consortium name="The Broad Institute Genome Sequencing Platform"/>
            <person name="Henn M.R."/>
            <person name="Reimann L."/>
            <person name="Holmfelt K."/>
            <person name="Levin J."/>
            <person name="Malboeuf C."/>
            <person name="Casali M."/>
            <person name="Russ C."/>
            <person name="Lennon N."/>
            <person name="Chapman S.B."/>
            <person name="Erlich R."/>
            <person name="Young S.K."/>
            <person name="Yandava C."/>
            <person name="Zeng Q."/>
            <person name="Alvarado L."/>
            <person name="Anderson S."/>
            <person name="Berlin A."/>
            <person name="Chen Z."/>
            <person name="Freedman E."/>
            <person name="Gellesch M."/>
            <person name="Goldberg J."/>
            <person name="Green L."/>
            <person name="Griggs A."/>
            <person name="Gujja S."/>
            <person name="Heilman E.R."/>
            <person name="Heiman D."/>
            <person name="Hollinger A."/>
            <person name="Howarth C."/>
            <person name="Larson L."/>
            <person name="Mehta T."/>
            <person name="Pearson M."/>
            <person name="Roberts A."/>
            <person name="Ryan E."/>
            <person name="Saif S."/>
            <person name="Shea T."/>
            <person name="Shenoy N."/>
            <person name="Sisk P."/>
            <person name="Stolte C."/>
            <person name="Sykes S."/>
            <person name="White J."/>
            <person name="Haas B."/>
            <person name="Nusbaum C."/>
            <person name="Birren B."/>
        </authorList>
    </citation>
    <scope>NUCLEOTIDE SEQUENCE [LARGE SCALE GENOMIC DNA]</scope>
    <source>
        <strain evidence="1">PhiST</strain>
        <strain evidence="4">phiST</strain>
    </source>
</reference>
<organism evidence="1 4">
    <name type="scientific">Cellulophaga phage phiST</name>
    <dbReference type="NCBI Taxonomy" id="756282"/>
    <lineage>
        <taxon>Viruses</taxon>
        <taxon>Duplodnaviria</taxon>
        <taxon>Heunggongvirae</taxon>
        <taxon>Uroviricota</taxon>
        <taxon>Caudoviricetes</taxon>
        <taxon>Cbastvirus</taxon>
        <taxon>Cbastvirus ST</taxon>
    </lineage>
</organism>